<feature type="transmembrane region" description="Helical" evidence="6">
    <location>
        <begin position="170"/>
        <end position="192"/>
    </location>
</feature>
<evidence type="ECO:0000259" key="7">
    <source>
        <dbReference type="PROSITE" id="PS50850"/>
    </source>
</evidence>
<evidence type="ECO:0000256" key="4">
    <source>
        <dbReference type="ARBA" id="ARBA00022989"/>
    </source>
</evidence>
<dbReference type="PANTHER" id="PTHR23505">
    <property type="entry name" value="SPINSTER"/>
    <property type="match status" value="1"/>
</dbReference>
<evidence type="ECO:0000313" key="9">
    <source>
        <dbReference type="Proteomes" id="UP001161391"/>
    </source>
</evidence>
<evidence type="ECO:0000256" key="2">
    <source>
        <dbReference type="ARBA" id="ARBA00022448"/>
    </source>
</evidence>
<evidence type="ECO:0000256" key="6">
    <source>
        <dbReference type="SAM" id="Phobius"/>
    </source>
</evidence>
<feature type="transmembrane region" description="Helical" evidence="6">
    <location>
        <begin position="228"/>
        <end position="250"/>
    </location>
</feature>
<dbReference type="Pfam" id="PF07690">
    <property type="entry name" value="MFS_1"/>
    <property type="match status" value="1"/>
</dbReference>
<feature type="transmembrane region" description="Helical" evidence="6">
    <location>
        <begin position="54"/>
        <end position="74"/>
    </location>
</feature>
<evidence type="ECO:0000256" key="1">
    <source>
        <dbReference type="ARBA" id="ARBA00004141"/>
    </source>
</evidence>
<name>A0ABQ5V7Z2_9PROT</name>
<feature type="transmembrane region" description="Helical" evidence="6">
    <location>
        <begin position="329"/>
        <end position="352"/>
    </location>
</feature>
<reference evidence="8" key="1">
    <citation type="journal article" date="2014" name="Int. J. Syst. Evol. Microbiol.">
        <title>Complete genome of a new Firmicutes species belonging to the dominant human colonic microbiota ('Ruminococcus bicirculans') reveals two chromosomes and a selective capacity to utilize plant glucans.</title>
        <authorList>
            <consortium name="NISC Comparative Sequencing Program"/>
            <person name="Wegmann U."/>
            <person name="Louis P."/>
            <person name="Goesmann A."/>
            <person name="Henrissat B."/>
            <person name="Duncan S.H."/>
            <person name="Flint H.J."/>
        </authorList>
    </citation>
    <scope>NUCLEOTIDE SEQUENCE</scope>
    <source>
        <strain evidence="8">NBRC 108219</strain>
    </source>
</reference>
<proteinExistence type="predicted"/>
<feature type="transmembrane region" description="Helical" evidence="6">
    <location>
        <begin position="364"/>
        <end position="388"/>
    </location>
</feature>
<dbReference type="SUPFAM" id="SSF103473">
    <property type="entry name" value="MFS general substrate transporter"/>
    <property type="match status" value="1"/>
</dbReference>
<dbReference type="EMBL" id="BSNK01000001">
    <property type="protein sequence ID" value="GLQ23132.1"/>
    <property type="molecule type" value="Genomic_DNA"/>
</dbReference>
<reference evidence="8" key="2">
    <citation type="submission" date="2023-01" db="EMBL/GenBank/DDBJ databases">
        <title>Draft genome sequence of Algimonas ampicilliniresistens strain NBRC 108219.</title>
        <authorList>
            <person name="Sun Q."/>
            <person name="Mori K."/>
        </authorList>
    </citation>
    <scope>NUCLEOTIDE SEQUENCE</scope>
    <source>
        <strain evidence="8">NBRC 108219</strain>
    </source>
</reference>
<comment type="subcellular location">
    <subcellularLocation>
        <location evidence="1">Membrane</location>
        <topology evidence="1">Multi-pass membrane protein</topology>
    </subcellularLocation>
</comment>
<feature type="domain" description="Major facilitator superfamily (MFS) profile" evidence="7">
    <location>
        <begin position="15"/>
        <end position="427"/>
    </location>
</feature>
<dbReference type="RefSeq" id="WP_284388228.1">
    <property type="nucleotide sequence ID" value="NZ_BSNK01000001.1"/>
</dbReference>
<keyword evidence="3 6" id="KW-0812">Transmembrane</keyword>
<feature type="transmembrane region" description="Helical" evidence="6">
    <location>
        <begin position="301"/>
        <end position="323"/>
    </location>
</feature>
<dbReference type="CDD" id="cd17328">
    <property type="entry name" value="MFS_spinster_like"/>
    <property type="match status" value="1"/>
</dbReference>
<feature type="transmembrane region" description="Helical" evidence="6">
    <location>
        <begin position="400"/>
        <end position="421"/>
    </location>
</feature>
<feature type="transmembrane region" description="Helical" evidence="6">
    <location>
        <begin position="270"/>
        <end position="289"/>
    </location>
</feature>
<dbReference type="InterPro" id="IPR020846">
    <property type="entry name" value="MFS_dom"/>
</dbReference>
<dbReference type="PROSITE" id="PS50850">
    <property type="entry name" value="MFS"/>
    <property type="match status" value="1"/>
</dbReference>
<dbReference type="Proteomes" id="UP001161391">
    <property type="component" value="Unassembled WGS sequence"/>
</dbReference>
<sequence length="441" mass="47662">MSAKKSKKTMSRSTVLILLTLVYVFNFLDRQIIGIVSPFIQADLGFTDAQLGWLKGLAFAALYCTVAIPIALLADRFNRVRIVSISLAVWSAFTVLTGMAQTFAQMLFARIGVGIGEAGGSPPSHSIISDLYAKEERASALGIYSLGIPLGVMAAYFATGTLLSMEGANWRWVLIALGVPGILLAVVLMLIVPEPKRGAKDVAVDVDPDADPVKFSENLKTLLSIPSWWNMCLAVSFVSFGGYAVSNWGIDYIARWKPEVMAPESFRNLMYAFGVLNALAYGPGTYFGAKWADSLGKKSVRAYGWLPGAALLIGAPALILSFWVDSLTIHILLIALYTLTAGFYLGPSFALAQTLAPIRMRAMSTALFFFILNMIALGGGPTIIGLISQHLTPEHGPEQALRLAMTWLAVPYAISILFFFITAKTLPNDWTAANARNSGKT</sequence>
<dbReference type="InterPro" id="IPR044770">
    <property type="entry name" value="MFS_spinster-like"/>
</dbReference>
<feature type="transmembrane region" description="Helical" evidence="6">
    <location>
        <begin position="138"/>
        <end position="158"/>
    </location>
</feature>
<organism evidence="8 9">
    <name type="scientific">Algimonas ampicilliniresistens</name>
    <dbReference type="NCBI Taxonomy" id="1298735"/>
    <lineage>
        <taxon>Bacteria</taxon>
        <taxon>Pseudomonadati</taxon>
        <taxon>Pseudomonadota</taxon>
        <taxon>Alphaproteobacteria</taxon>
        <taxon>Maricaulales</taxon>
        <taxon>Robiginitomaculaceae</taxon>
        <taxon>Algimonas</taxon>
    </lineage>
</organism>
<dbReference type="Gene3D" id="1.20.1250.20">
    <property type="entry name" value="MFS general substrate transporter like domains"/>
    <property type="match status" value="1"/>
</dbReference>
<keyword evidence="9" id="KW-1185">Reference proteome</keyword>
<keyword evidence="5 6" id="KW-0472">Membrane</keyword>
<evidence type="ECO:0000313" key="8">
    <source>
        <dbReference type="EMBL" id="GLQ23132.1"/>
    </source>
</evidence>
<dbReference type="PANTHER" id="PTHR23505:SF79">
    <property type="entry name" value="PROTEIN SPINSTER"/>
    <property type="match status" value="1"/>
</dbReference>
<evidence type="ECO:0000256" key="3">
    <source>
        <dbReference type="ARBA" id="ARBA00022692"/>
    </source>
</evidence>
<keyword evidence="4 6" id="KW-1133">Transmembrane helix</keyword>
<dbReference type="InterPro" id="IPR036259">
    <property type="entry name" value="MFS_trans_sf"/>
</dbReference>
<accession>A0ABQ5V7Z2</accession>
<comment type="caution">
    <text evidence="8">The sequence shown here is derived from an EMBL/GenBank/DDBJ whole genome shotgun (WGS) entry which is preliminary data.</text>
</comment>
<evidence type="ECO:0000256" key="5">
    <source>
        <dbReference type="ARBA" id="ARBA00023136"/>
    </source>
</evidence>
<keyword evidence="2" id="KW-0813">Transport</keyword>
<gene>
    <name evidence="8" type="ORF">GCM10007853_10060</name>
</gene>
<protein>
    <submittedName>
        <fullName evidence="8">MFS transporter</fullName>
    </submittedName>
</protein>
<dbReference type="InterPro" id="IPR011701">
    <property type="entry name" value="MFS"/>
</dbReference>